<dbReference type="PANTHER" id="PTHR43606:SF1">
    <property type="entry name" value="PHOD-LIKE PHOSPHATASE METALLOPHOSPHATASE DOMAIN-CONTAINING PROTEIN"/>
    <property type="match status" value="1"/>
</dbReference>
<dbReference type="InterPro" id="IPR032093">
    <property type="entry name" value="PhoD_N"/>
</dbReference>
<dbReference type="InterPro" id="IPR052900">
    <property type="entry name" value="Phospholipid_Metab_Enz"/>
</dbReference>
<keyword evidence="4" id="KW-1185">Reference proteome</keyword>
<comment type="caution">
    <text evidence="3">The sequence shown here is derived from an EMBL/GenBank/DDBJ whole genome shotgun (WGS) entry which is preliminary data.</text>
</comment>
<dbReference type="RefSeq" id="WP_238282132.1">
    <property type="nucleotide sequence ID" value="NZ_BPQL01000155.1"/>
</dbReference>
<dbReference type="PANTHER" id="PTHR43606">
    <property type="entry name" value="PHOSPHATASE, PUTATIVE (AFU_ORTHOLOGUE AFUA_6G08710)-RELATED"/>
    <property type="match status" value="1"/>
</dbReference>
<evidence type="ECO:0000259" key="2">
    <source>
        <dbReference type="Pfam" id="PF16655"/>
    </source>
</evidence>
<accession>A0ABV2L7W4</accession>
<reference evidence="3 4" key="1">
    <citation type="submission" date="2024-06" db="EMBL/GenBank/DDBJ databases">
        <title>Genomic Encyclopedia of Type Strains, Phase IV (KMG-IV): sequencing the most valuable type-strain genomes for metagenomic binning, comparative biology and taxonomic classification.</title>
        <authorList>
            <person name="Goeker M."/>
        </authorList>
    </citation>
    <scope>NUCLEOTIDE SEQUENCE [LARGE SCALE GENOMIC DNA]</scope>
    <source>
        <strain evidence="3 4">DSM 21331</strain>
    </source>
</reference>
<dbReference type="Gene3D" id="2.60.40.380">
    <property type="entry name" value="Purple acid phosphatase-like, N-terminal"/>
    <property type="match status" value="1"/>
</dbReference>
<dbReference type="Pfam" id="PF16655">
    <property type="entry name" value="PhoD_N"/>
    <property type="match status" value="1"/>
</dbReference>
<dbReference type="Pfam" id="PF09423">
    <property type="entry name" value="PhoD"/>
    <property type="match status" value="1"/>
</dbReference>
<evidence type="ECO:0000313" key="4">
    <source>
        <dbReference type="Proteomes" id="UP001549145"/>
    </source>
</evidence>
<name>A0ABV2L7W4_9HYPH</name>
<dbReference type="InterPro" id="IPR038607">
    <property type="entry name" value="PhoD-like_sf"/>
</dbReference>
<dbReference type="EC" id="3.1.3.1" evidence="3"/>
<feature type="domain" description="Phospholipase D N-terminal" evidence="2">
    <location>
        <begin position="45"/>
        <end position="136"/>
    </location>
</feature>
<evidence type="ECO:0000259" key="1">
    <source>
        <dbReference type="Pfam" id="PF09423"/>
    </source>
</evidence>
<dbReference type="CDD" id="cd07389">
    <property type="entry name" value="MPP_PhoD"/>
    <property type="match status" value="1"/>
</dbReference>
<dbReference type="GO" id="GO:0004035">
    <property type="term" value="F:alkaline phosphatase activity"/>
    <property type="evidence" value="ECO:0007669"/>
    <property type="project" value="UniProtKB-EC"/>
</dbReference>
<organism evidence="3 4">
    <name type="scientific">Methylobacterium goesingense</name>
    <dbReference type="NCBI Taxonomy" id="243690"/>
    <lineage>
        <taxon>Bacteria</taxon>
        <taxon>Pseudomonadati</taxon>
        <taxon>Pseudomonadota</taxon>
        <taxon>Alphaproteobacteria</taxon>
        <taxon>Hyphomicrobiales</taxon>
        <taxon>Methylobacteriaceae</taxon>
        <taxon>Methylobacterium</taxon>
    </lineage>
</organism>
<proteinExistence type="predicted"/>
<dbReference type="InterPro" id="IPR018946">
    <property type="entry name" value="PhoD-like_MPP"/>
</dbReference>
<dbReference type="InterPro" id="IPR029052">
    <property type="entry name" value="Metallo-depent_PP-like"/>
</dbReference>
<dbReference type="InterPro" id="IPR006311">
    <property type="entry name" value="TAT_signal"/>
</dbReference>
<gene>
    <name evidence="3" type="ORF">ABID43_003486</name>
</gene>
<feature type="domain" description="PhoD-like phosphatase metallophosphatase" evidence="1">
    <location>
        <begin position="152"/>
        <end position="510"/>
    </location>
</feature>
<protein>
    <submittedName>
        <fullName evidence="3">Alkaline phosphatase D</fullName>
        <ecNumber evidence="3">3.1.3.1</ecNumber>
    </submittedName>
</protein>
<evidence type="ECO:0000313" key="3">
    <source>
        <dbReference type="EMBL" id="MET3693932.1"/>
    </source>
</evidence>
<keyword evidence="3" id="KW-0378">Hydrolase</keyword>
<dbReference type="EMBL" id="JBEPMM010000010">
    <property type="protein sequence ID" value="MET3693932.1"/>
    <property type="molecule type" value="Genomic_DNA"/>
</dbReference>
<dbReference type="SUPFAM" id="SSF56300">
    <property type="entry name" value="Metallo-dependent phosphatases"/>
    <property type="match status" value="1"/>
</dbReference>
<dbReference type="Gene3D" id="3.60.21.70">
    <property type="entry name" value="PhoD-like phosphatase"/>
    <property type="match status" value="1"/>
</dbReference>
<sequence>MSRSSRSSLTRRPFLAGAAAGLAGLGSGVFRPGLSRAADRPVLTHGLQSGDVDATSAIVWARADRPCRALIEWATTERFAEIRGGVFADALPVSDGTVKVALTDLPPGQDVFYRVHLQDLAAPTILGEPQVGRFRTAPAESRSVSFCWSGDTAGQGWGIDEARGGMTIYAAMLRNRPDFFLHSGDTIYADGPIAPEVRLPDGTLWRNRVTEAVSKPAETLEEFRGRYRYNLTDANVLALNAEVPILAQWDDHEVTNNWWPGEPLTRAEHLRKAYRDPNVLALQVRATRAFHEYMPMRFAPSEPGRVYRTIAYGPLVDVFMLDMRSYRGPNGENREDAYGPESHFLGPVQLAWLKRALRASRATWKVIAADMPLGLVVPYDSDRRFGSEGIAQGDGPPLGRELEIADLLRFLRDSAIRNTVWLTADVHYAAAHYYDPNQARFQDFEPFWEFVAGPLHAGTFGPNALDDTFGPQLRFVKAPPKGQVNLSPAAGYQFFGHVAVDGGTEQMTVTLKDAADTALWSVTLDPVRG</sequence>
<dbReference type="PROSITE" id="PS51318">
    <property type="entry name" value="TAT"/>
    <property type="match status" value="1"/>
</dbReference>
<dbReference type="Proteomes" id="UP001549145">
    <property type="component" value="Unassembled WGS sequence"/>
</dbReference>